<dbReference type="AlphaFoldDB" id="A0A1B2I6Q7"/>
<evidence type="ECO:0000313" key="3">
    <source>
        <dbReference type="Proteomes" id="UP000093044"/>
    </source>
</evidence>
<accession>A0A1B2I6Q7</accession>
<dbReference type="GeneID" id="83058459"/>
<dbReference type="KEGG" id="cpor:BED41_11440"/>
<feature type="transmembrane region" description="Helical" evidence="1">
    <location>
        <begin position="6"/>
        <end position="32"/>
    </location>
</feature>
<dbReference type="Proteomes" id="UP000093044">
    <property type="component" value="Chromosome"/>
</dbReference>
<evidence type="ECO:0000313" key="2">
    <source>
        <dbReference type="EMBL" id="ANZ45633.1"/>
    </source>
</evidence>
<reference evidence="2" key="1">
    <citation type="submission" date="2016-08" db="EMBL/GenBank/DDBJ databases">
        <title>Complete genome of Cloacibacillus porcorum.</title>
        <authorList>
            <person name="Looft T."/>
            <person name="Bayles D.O."/>
            <person name="Alt D.P."/>
        </authorList>
    </citation>
    <scope>NUCLEOTIDE SEQUENCE [LARGE SCALE GENOMIC DNA]</scope>
    <source>
        <strain evidence="2">CL-84</strain>
    </source>
</reference>
<dbReference type="OrthoDB" id="8165at2"/>
<keyword evidence="3" id="KW-1185">Reference proteome</keyword>
<name>A0A1B2I6Q7_9BACT</name>
<dbReference type="RefSeq" id="WP_066746304.1">
    <property type="nucleotide sequence ID" value="NZ_CP016757.1"/>
</dbReference>
<proteinExistence type="predicted"/>
<keyword evidence="1" id="KW-0812">Transmembrane</keyword>
<organism evidence="2 3">
    <name type="scientific">Cloacibacillus porcorum</name>
    <dbReference type="NCBI Taxonomy" id="1197717"/>
    <lineage>
        <taxon>Bacteria</taxon>
        <taxon>Thermotogati</taxon>
        <taxon>Synergistota</taxon>
        <taxon>Synergistia</taxon>
        <taxon>Synergistales</taxon>
        <taxon>Synergistaceae</taxon>
        <taxon>Cloacibacillus</taxon>
    </lineage>
</organism>
<dbReference type="STRING" id="1197717.BED41_11440"/>
<evidence type="ECO:0000256" key="1">
    <source>
        <dbReference type="SAM" id="Phobius"/>
    </source>
</evidence>
<keyword evidence="1" id="KW-1133">Transmembrane helix</keyword>
<sequence length="838" mass="93693">MNNKKLAAFTLVEALIGVIIMMIVIGGIALSIKMGIDMYGRAEAHSELINGMRFTLDSFNREISPMLSSTKEIEILSYDNADIPAVLSDDVHYLYLKDGALTHRSKDGEEPLTGSEYISQVLFSIPSAVDEKGENYTLAMKLIAQHTRYGAVHYKTGVDKALYNRPDKLGLTEGTILRFKFNEDEMLNVLVENIRLYDGAKDISNSTNVSKGTEVTASYDLKVEGTDIADYEDTSIVEWYIAANVIDSRNISNEPPDAQNINECHWQLVDSSGTPLTGKTLNTSEDFYLKHGDSVTKWSYGVVRCRVTPQISDTAKNIVGTGEPAWGPYAVIIEKKDSNKGGKLWPEWFDHLSNGGQTDDFIENTKDVTIGVSTETGKKIVTLNPGSSNSGSAILADVRLSLMGDERFYSRGEHGYESMAITSITNYSIIVDAEIVDTSGYGILLNGRVAYSNKTPKDYGYMFQYDKARKTFLIRLFGNSQQAYGGNPDFADLFGEKEALYGAYPERALADKNGIALNDANNAKSEYVIRGMQNDAFKLEGNETAEKYYKKRKRVLYTILEYYYAGEDKTKPHYILRMRTLKDTDTELNKMSPDRRSEVVKNDPWFIGADFYDSEPIWFGDFVGSPEEKSGDIYINTVKNFSKTLNGTKIETVNYNKNRYPMAVHDEKSSKDAYAIYRGYDLNVWKDLQAKWGDKSWTSDQNLQKTYAADGKRYIGVRVWGSDTTTTGVRFYEINIAPGFSIDELRAIMPKGGLLYQVEETYNMGDWNKLNDADRDKMFNWQKNHDGALNKIFAGDEIAGGGNKASDGKGNNSKSGKVGVGDIQHVPGNCTCSMWHGK</sequence>
<gene>
    <name evidence="2" type="ORF">BED41_11440</name>
</gene>
<protein>
    <submittedName>
        <fullName evidence="2">Uncharacterized protein</fullName>
    </submittedName>
</protein>
<dbReference type="EMBL" id="CP016757">
    <property type="protein sequence ID" value="ANZ45633.1"/>
    <property type="molecule type" value="Genomic_DNA"/>
</dbReference>
<keyword evidence="1" id="KW-0472">Membrane</keyword>